<dbReference type="Proteomes" id="UP001597318">
    <property type="component" value="Unassembled WGS sequence"/>
</dbReference>
<dbReference type="NCBIfam" id="NF041644">
    <property type="entry name" value="CBO0543_fam"/>
    <property type="match status" value="1"/>
</dbReference>
<dbReference type="RefSeq" id="WP_247345438.1">
    <property type="nucleotide sequence ID" value="NZ_CP095550.1"/>
</dbReference>
<feature type="transmembrane region" description="Helical" evidence="1">
    <location>
        <begin position="29"/>
        <end position="48"/>
    </location>
</feature>
<organism evidence="2 3">
    <name type="scientific">Metabacillus endolithicus</name>
    <dbReference type="NCBI Taxonomy" id="1535204"/>
    <lineage>
        <taxon>Bacteria</taxon>
        <taxon>Bacillati</taxon>
        <taxon>Bacillota</taxon>
        <taxon>Bacilli</taxon>
        <taxon>Bacillales</taxon>
        <taxon>Bacillaceae</taxon>
        <taxon>Metabacillus</taxon>
    </lineage>
</organism>
<keyword evidence="1" id="KW-0812">Transmembrane</keyword>
<feature type="transmembrane region" description="Helical" evidence="1">
    <location>
        <begin position="153"/>
        <end position="173"/>
    </location>
</feature>
<feature type="transmembrane region" description="Helical" evidence="1">
    <location>
        <begin position="90"/>
        <end position="111"/>
    </location>
</feature>
<reference evidence="3" key="1">
    <citation type="journal article" date="2019" name="Int. J. Syst. Evol. Microbiol.">
        <title>The Global Catalogue of Microorganisms (GCM) 10K type strain sequencing project: providing services to taxonomists for standard genome sequencing and annotation.</title>
        <authorList>
            <consortium name="The Broad Institute Genomics Platform"/>
            <consortium name="The Broad Institute Genome Sequencing Center for Infectious Disease"/>
            <person name="Wu L."/>
            <person name="Ma J."/>
        </authorList>
    </citation>
    <scope>NUCLEOTIDE SEQUENCE [LARGE SCALE GENOMIC DNA]</scope>
    <source>
        <strain evidence="3">CGMCC 1.15474</strain>
    </source>
</reference>
<keyword evidence="1" id="KW-1133">Transmembrane helix</keyword>
<feature type="transmembrane region" description="Helical" evidence="1">
    <location>
        <begin position="123"/>
        <end position="141"/>
    </location>
</feature>
<keyword evidence="1" id="KW-0472">Membrane</keyword>
<name>A0ABW5C0Z4_9BACI</name>
<evidence type="ECO:0000313" key="2">
    <source>
        <dbReference type="EMBL" id="MFD2215817.1"/>
    </source>
</evidence>
<protein>
    <submittedName>
        <fullName evidence="2">CBO0543 family protein</fullName>
    </submittedName>
</protein>
<evidence type="ECO:0000313" key="3">
    <source>
        <dbReference type="Proteomes" id="UP001597318"/>
    </source>
</evidence>
<proteinExistence type="predicted"/>
<sequence length="183" mass="21631">MNTPTYQDILKINENLNNSSFSHWYHDDLFTVTWWFLLLSTIGPFIVWNKFRDRNRSLELILFGLISSLLASFLDEVGIFLGLWGYPDKLIPIIPPLVPADVAVIPIFPMLIYQYSPTFTSYIWKYIIFAGILAFMIEPAFVKFDMYANHKWWTHTCSFIGLILYGMIIYYFIRFILTHFQKS</sequence>
<keyword evidence="3" id="KW-1185">Reference proteome</keyword>
<gene>
    <name evidence="2" type="ORF">ACFSKK_19210</name>
</gene>
<dbReference type="EMBL" id="JBHUIK010000005">
    <property type="protein sequence ID" value="MFD2215817.1"/>
    <property type="molecule type" value="Genomic_DNA"/>
</dbReference>
<feature type="transmembrane region" description="Helical" evidence="1">
    <location>
        <begin position="60"/>
        <end position="84"/>
    </location>
</feature>
<accession>A0ABW5C0Z4</accession>
<dbReference type="InterPro" id="IPR048147">
    <property type="entry name" value="CBO0543-like"/>
</dbReference>
<evidence type="ECO:0000256" key="1">
    <source>
        <dbReference type="SAM" id="Phobius"/>
    </source>
</evidence>
<comment type="caution">
    <text evidence="2">The sequence shown here is derived from an EMBL/GenBank/DDBJ whole genome shotgun (WGS) entry which is preliminary data.</text>
</comment>